<proteinExistence type="predicted"/>
<name>A0A562RAJ5_9BACT</name>
<accession>A0A562RAJ5</accession>
<dbReference type="AlphaFoldDB" id="A0A562RAJ5"/>
<feature type="region of interest" description="Disordered" evidence="1">
    <location>
        <begin position="201"/>
        <end position="230"/>
    </location>
</feature>
<feature type="region of interest" description="Disordered" evidence="1">
    <location>
        <begin position="68"/>
        <end position="182"/>
    </location>
</feature>
<feature type="compositionally biased region" description="Low complexity" evidence="1">
    <location>
        <begin position="208"/>
        <end position="224"/>
    </location>
</feature>
<comment type="caution">
    <text evidence="2">The sequence shown here is derived from an EMBL/GenBank/DDBJ whole genome shotgun (WGS) entry which is preliminary data.</text>
</comment>
<evidence type="ECO:0000313" key="3">
    <source>
        <dbReference type="Proteomes" id="UP000318307"/>
    </source>
</evidence>
<sequence length="230" mass="24834">MSRSFLFFCIAAKKKFAAAKNSSWLKSSLFLDLSKHYPLSARFFSSRCRSMGGGFQGRSQVLLHQPPGFENLSHRASRTSATGLREPQPPGFEGLSHRASRASATGLPGTGFEGLSHRASRASATGLREPQPPGFRVRASRASATGLREPQPPGFRVRASRASATAGKERRKHHSSLKETKSLSLKGSMRYCMRVRSPVLMTTSAGIPGKSSLSLPSRSSSSKGTVTRAR</sequence>
<evidence type="ECO:0000256" key="1">
    <source>
        <dbReference type="SAM" id="MobiDB-lite"/>
    </source>
</evidence>
<keyword evidence="3" id="KW-1185">Reference proteome</keyword>
<reference evidence="2 3" key="1">
    <citation type="submission" date="2019-07" db="EMBL/GenBank/DDBJ databases">
        <title>Genome sequencing of 100 strains of the haloalkaliphilic chemolithoautotrophic sulfur-oxidizing bacterium Thioalkalivibrio.</title>
        <authorList>
            <person name="Muyzer G."/>
        </authorList>
    </citation>
    <scope>NUCLEOTIDE SEQUENCE [LARGE SCALE GENOMIC DNA]</scope>
    <source>
        <strain evidence="2 3">ASO4-4</strain>
    </source>
</reference>
<protein>
    <submittedName>
        <fullName evidence="2">Uncharacterized protein</fullName>
    </submittedName>
</protein>
<evidence type="ECO:0000313" key="2">
    <source>
        <dbReference type="EMBL" id="TWI66082.1"/>
    </source>
</evidence>
<gene>
    <name evidence="2" type="ORF">LZ24_02932</name>
</gene>
<dbReference type="Proteomes" id="UP000318307">
    <property type="component" value="Unassembled WGS sequence"/>
</dbReference>
<organism evidence="2 3">
    <name type="scientific">Desulfobotulus alkaliphilus</name>
    <dbReference type="NCBI Taxonomy" id="622671"/>
    <lineage>
        <taxon>Bacteria</taxon>
        <taxon>Pseudomonadati</taxon>
        <taxon>Thermodesulfobacteriota</taxon>
        <taxon>Desulfobacteria</taxon>
        <taxon>Desulfobacterales</taxon>
        <taxon>Desulfobacteraceae</taxon>
        <taxon>Desulfobotulus</taxon>
    </lineage>
</organism>
<dbReference type="EMBL" id="VLLC01000031">
    <property type="protein sequence ID" value="TWI66082.1"/>
    <property type="molecule type" value="Genomic_DNA"/>
</dbReference>